<dbReference type="SUPFAM" id="SSF47413">
    <property type="entry name" value="lambda repressor-like DNA-binding domains"/>
    <property type="match status" value="1"/>
</dbReference>
<proteinExistence type="predicted"/>
<evidence type="ECO:0000313" key="2">
    <source>
        <dbReference type="EMBL" id="MFL9845613.1"/>
    </source>
</evidence>
<accession>A0ABW8Z282</accession>
<feature type="domain" description="HTH cro/C1-type" evidence="1">
    <location>
        <begin position="59"/>
        <end position="79"/>
    </location>
</feature>
<organism evidence="2 3">
    <name type="scientific">Flavobacterium rhizosphaerae</name>
    <dbReference type="NCBI Taxonomy" id="3163298"/>
    <lineage>
        <taxon>Bacteria</taxon>
        <taxon>Pseudomonadati</taxon>
        <taxon>Bacteroidota</taxon>
        <taxon>Flavobacteriia</taxon>
        <taxon>Flavobacteriales</taxon>
        <taxon>Flavobacteriaceae</taxon>
        <taxon>Flavobacterium</taxon>
    </lineage>
</organism>
<evidence type="ECO:0000313" key="3">
    <source>
        <dbReference type="Proteomes" id="UP001629156"/>
    </source>
</evidence>
<dbReference type="InterPro" id="IPR010982">
    <property type="entry name" value="Lambda_DNA-bd_dom_sf"/>
</dbReference>
<keyword evidence="3" id="KW-1185">Reference proteome</keyword>
<sequence length="107" mass="12674">MNFQIKNIRYRIAVGIIFKRLRVQVLIAGKPMTQQYLNNEISLKYSKSWNSGREESMPNTTLENLFLICDYFNISIEDFFKLVNTVSQKEINDEISRKVTLQKHLKK</sequence>
<dbReference type="RefSeq" id="WP_408085895.1">
    <property type="nucleotide sequence ID" value="NZ_JBELPZ010000019.1"/>
</dbReference>
<dbReference type="InterPro" id="IPR001387">
    <property type="entry name" value="Cro/C1-type_HTH"/>
</dbReference>
<reference evidence="2 3" key="1">
    <citation type="submission" date="2024-06" db="EMBL/GenBank/DDBJ databases">
        <authorList>
            <person name="Kaempfer P."/>
            <person name="Viver T."/>
        </authorList>
    </citation>
    <scope>NUCLEOTIDE SEQUENCE [LARGE SCALE GENOMIC DNA]</scope>
    <source>
        <strain evidence="2 3">ST-119</strain>
    </source>
</reference>
<comment type="caution">
    <text evidence="2">The sequence shown here is derived from an EMBL/GenBank/DDBJ whole genome shotgun (WGS) entry which is preliminary data.</text>
</comment>
<evidence type="ECO:0000259" key="1">
    <source>
        <dbReference type="PROSITE" id="PS50943"/>
    </source>
</evidence>
<gene>
    <name evidence="2" type="ORF">ABS766_14415</name>
</gene>
<dbReference type="Proteomes" id="UP001629156">
    <property type="component" value="Unassembled WGS sequence"/>
</dbReference>
<dbReference type="PROSITE" id="PS50943">
    <property type="entry name" value="HTH_CROC1"/>
    <property type="match status" value="1"/>
</dbReference>
<protein>
    <recommendedName>
        <fullName evidence="1">HTH cro/C1-type domain-containing protein</fullName>
    </recommendedName>
</protein>
<name>A0ABW8Z282_9FLAO</name>
<dbReference type="Gene3D" id="1.10.260.40">
    <property type="entry name" value="lambda repressor-like DNA-binding domains"/>
    <property type="match status" value="1"/>
</dbReference>
<dbReference type="EMBL" id="JBELPZ010000019">
    <property type="protein sequence ID" value="MFL9845613.1"/>
    <property type="molecule type" value="Genomic_DNA"/>
</dbReference>